<protein>
    <submittedName>
        <fullName evidence="2">Uncharacterized protein</fullName>
    </submittedName>
</protein>
<reference evidence="2 3" key="1">
    <citation type="submission" date="2019-06" db="EMBL/GenBank/DDBJ databases">
        <title>Genomic Encyclopedia of Type Strains, Phase IV (KMG-V): Genome sequencing to study the core and pangenomes of soil and plant-associated prokaryotes.</title>
        <authorList>
            <person name="Whitman W."/>
        </authorList>
    </citation>
    <scope>NUCLEOTIDE SEQUENCE [LARGE SCALE GENOMIC DNA]</scope>
    <source>
        <strain evidence="2 3">BR 510</strain>
    </source>
</reference>
<dbReference type="Proteomes" id="UP000319949">
    <property type="component" value="Unassembled WGS sequence"/>
</dbReference>
<evidence type="ECO:0000313" key="2">
    <source>
        <dbReference type="EMBL" id="TWA89597.1"/>
    </source>
</evidence>
<accession>A0A560CXL5</accession>
<keyword evidence="3" id="KW-1185">Reference proteome</keyword>
<sequence>MTTTGYEQPGDPSFEGGAAYERYCEEQERHRNEIIERCARAAELASLPAYGTHARHTGREEARKKIAATIRAMKTGDENESR</sequence>
<evidence type="ECO:0000256" key="1">
    <source>
        <dbReference type="SAM" id="MobiDB-lite"/>
    </source>
</evidence>
<name>A0A560CXL5_9BRAD</name>
<gene>
    <name evidence="2" type="ORF">FBZ96_11965</name>
</gene>
<feature type="region of interest" description="Disordered" evidence="1">
    <location>
        <begin position="1"/>
        <end position="20"/>
    </location>
</feature>
<evidence type="ECO:0000313" key="3">
    <source>
        <dbReference type="Proteomes" id="UP000319949"/>
    </source>
</evidence>
<comment type="caution">
    <text evidence="2">The sequence shown here is derived from an EMBL/GenBank/DDBJ whole genome shotgun (WGS) entry which is preliminary data.</text>
</comment>
<organism evidence="2 3">
    <name type="scientific">Bradyrhizobium stylosanthis</name>
    <dbReference type="NCBI Taxonomy" id="1803665"/>
    <lineage>
        <taxon>Bacteria</taxon>
        <taxon>Pseudomonadati</taxon>
        <taxon>Pseudomonadota</taxon>
        <taxon>Alphaproteobacteria</taxon>
        <taxon>Hyphomicrobiales</taxon>
        <taxon>Nitrobacteraceae</taxon>
        <taxon>Bradyrhizobium</taxon>
    </lineage>
</organism>
<dbReference type="AlphaFoldDB" id="A0A560CXL5"/>
<proteinExistence type="predicted"/>
<dbReference type="EMBL" id="VITK01000019">
    <property type="protein sequence ID" value="TWA89597.1"/>
    <property type="molecule type" value="Genomic_DNA"/>
</dbReference>